<dbReference type="GO" id="GO:0022857">
    <property type="term" value="F:transmembrane transporter activity"/>
    <property type="evidence" value="ECO:0007669"/>
    <property type="project" value="InterPro"/>
</dbReference>
<organism evidence="8 9">
    <name type="scientific">Peptidiphaga gingivicola</name>
    <dbReference type="NCBI Taxonomy" id="2741497"/>
    <lineage>
        <taxon>Bacteria</taxon>
        <taxon>Bacillati</taxon>
        <taxon>Actinomycetota</taxon>
        <taxon>Actinomycetes</taxon>
        <taxon>Actinomycetales</taxon>
        <taxon>Actinomycetaceae</taxon>
        <taxon>Peptidiphaga</taxon>
    </lineage>
</organism>
<evidence type="ECO:0000256" key="4">
    <source>
        <dbReference type="ARBA" id="ARBA00022989"/>
    </source>
</evidence>
<dbReference type="RefSeq" id="WP_064231527.1">
    <property type="nucleotide sequence ID" value="NZ_LVZK01000001.1"/>
</dbReference>
<feature type="transmembrane region" description="Helical" evidence="6">
    <location>
        <begin position="222"/>
        <end position="245"/>
    </location>
</feature>
<dbReference type="EMBL" id="LVZK01000001">
    <property type="protein sequence ID" value="OAP86893.1"/>
    <property type="molecule type" value="Genomic_DNA"/>
</dbReference>
<dbReference type="GO" id="GO:0005886">
    <property type="term" value="C:plasma membrane"/>
    <property type="evidence" value="ECO:0007669"/>
    <property type="project" value="UniProtKB-SubCell"/>
</dbReference>
<comment type="caution">
    <text evidence="8">The sequence shown here is derived from an EMBL/GenBank/DDBJ whole genome shotgun (WGS) entry which is preliminary data.</text>
</comment>
<keyword evidence="2" id="KW-1003">Cell membrane</keyword>
<dbReference type="InterPro" id="IPR020846">
    <property type="entry name" value="MFS_dom"/>
</dbReference>
<dbReference type="AlphaFoldDB" id="A0A179B6M5"/>
<evidence type="ECO:0000313" key="8">
    <source>
        <dbReference type="EMBL" id="OAP86893.1"/>
    </source>
</evidence>
<protein>
    <submittedName>
        <fullName evidence="8">MFS transporter</fullName>
    </submittedName>
</protein>
<dbReference type="PROSITE" id="PS50850">
    <property type="entry name" value="MFS"/>
    <property type="match status" value="1"/>
</dbReference>
<feature type="transmembrane region" description="Helical" evidence="6">
    <location>
        <begin position="150"/>
        <end position="170"/>
    </location>
</feature>
<feature type="transmembrane region" description="Helical" evidence="6">
    <location>
        <begin position="176"/>
        <end position="201"/>
    </location>
</feature>
<evidence type="ECO:0000256" key="5">
    <source>
        <dbReference type="ARBA" id="ARBA00023136"/>
    </source>
</evidence>
<keyword evidence="4 6" id="KW-1133">Transmembrane helix</keyword>
<feature type="transmembrane region" description="Helical" evidence="6">
    <location>
        <begin position="291"/>
        <end position="310"/>
    </location>
</feature>
<dbReference type="STRING" id="1823756.A4H34_07220"/>
<evidence type="ECO:0000256" key="6">
    <source>
        <dbReference type="SAM" id="Phobius"/>
    </source>
</evidence>
<feature type="transmembrane region" description="Helical" evidence="6">
    <location>
        <begin position="376"/>
        <end position="395"/>
    </location>
</feature>
<dbReference type="Proteomes" id="UP000078368">
    <property type="component" value="Unassembled WGS sequence"/>
</dbReference>
<evidence type="ECO:0000256" key="3">
    <source>
        <dbReference type="ARBA" id="ARBA00022692"/>
    </source>
</evidence>
<name>A0A179B6M5_9ACTO</name>
<feature type="transmembrane region" description="Helical" evidence="6">
    <location>
        <begin position="351"/>
        <end position="370"/>
    </location>
</feature>
<feature type="domain" description="Major facilitator superfamily (MFS) profile" evidence="7">
    <location>
        <begin position="23"/>
        <end position="401"/>
    </location>
</feature>
<evidence type="ECO:0000256" key="1">
    <source>
        <dbReference type="ARBA" id="ARBA00004651"/>
    </source>
</evidence>
<keyword evidence="3 6" id="KW-0812">Transmembrane</keyword>
<keyword evidence="9" id="KW-1185">Reference proteome</keyword>
<evidence type="ECO:0000259" key="7">
    <source>
        <dbReference type="PROSITE" id="PS50850"/>
    </source>
</evidence>
<dbReference type="Gene3D" id="1.20.1250.20">
    <property type="entry name" value="MFS general substrate transporter like domains"/>
    <property type="match status" value="1"/>
</dbReference>
<dbReference type="InterPro" id="IPR011701">
    <property type="entry name" value="MFS"/>
</dbReference>
<dbReference type="OrthoDB" id="63984at2"/>
<reference evidence="8 9" key="1">
    <citation type="submission" date="2016-04" db="EMBL/GenBank/DDBJ databases">
        <title>Peptidophaga gingivicola gen. nov., sp. nov., isolated from human subgingival plaque.</title>
        <authorList>
            <person name="Beall C.J."/>
            <person name="Mokrzan E.M."/>
            <person name="Griffen A.L."/>
            <person name="Leys E.J."/>
        </authorList>
    </citation>
    <scope>NUCLEOTIDE SEQUENCE [LARGE SCALE GENOMIC DNA]</scope>
    <source>
        <strain evidence="8 9">BA112</strain>
    </source>
</reference>
<keyword evidence="5 6" id="KW-0472">Membrane</keyword>
<dbReference type="InterPro" id="IPR036259">
    <property type="entry name" value="MFS_trans_sf"/>
</dbReference>
<dbReference type="PANTHER" id="PTHR43124">
    <property type="entry name" value="PURINE EFFLUX PUMP PBUE"/>
    <property type="match status" value="1"/>
</dbReference>
<dbReference type="Pfam" id="PF07690">
    <property type="entry name" value="MFS_1"/>
    <property type="match status" value="1"/>
</dbReference>
<feature type="transmembrane region" description="Helical" evidence="6">
    <location>
        <begin position="62"/>
        <end position="82"/>
    </location>
</feature>
<proteinExistence type="predicted"/>
<evidence type="ECO:0000313" key="9">
    <source>
        <dbReference type="Proteomes" id="UP000078368"/>
    </source>
</evidence>
<accession>A0A179B6M5</accession>
<feature type="transmembrane region" description="Helical" evidence="6">
    <location>
        <begin position="126"/>
        <end position="143"/>
    </location>
</feature>
<sequence>MSPSIDRSSPRSNPNQHATAAKFPAGAGTVGLLVFTALVVVSQLYAAIPLAGPAGKSLGGDAVFALSTCFSATYALGFVLWGPLADHFGRRRTMLAGMILLTLATAGCAAAQSISALAILRGLQGITTSSFAPVALAYIAEAVEPRRRALSIGAVSTAFLAAGIVGQVVPQALANWAGWASAFLVSAAVLALCGAAIFVLVREPGRAPGLGLGRQFRQIGRLICLPEMLTLCAAHVTLLMCFIAMYTALGAHTASLGLSDSALMWIRLCGLPCMFAALAAGPLARRRGVSGLARAGFLLAACGLVLEALASSNAVALTAASLVFVTGIALAVPAMITLFGEVSAPHRASGMAINGLVLFIGASLGPLLAGSLAFRPLMFCCAAILGAAAACLVAFSRIRRTASAAS</sequence>
<dbReference type="SUPFAM" id="SSF103473">
    <property type="entry name" value="MFS general substrate transporter"/>
    <property type="match status" value="1"/>
</dbReference>
<feature type="transmembrane region" description="Helical" evidence="6">
    <location>
        <begin position="316"/>
        <end position="339"/>
    </location>
</feature>
<dbReference type="PANTHER" id="PTHR43124:SF3">
    <property type="entry name" value="CHLORAMPHENICOL EFFLUX PUMP RV0191"/>
    <property type="match status" value="1"/>
</dbReference>
<dbReference type="InterPro" id="IPR050189">
    <property type="entry name" value="MFS_Efflux_Transporters"/>
</dbReference>
<evidence type="ECO:0000256" key="2">
    <source>
        <dbReference type="ARBA" id="ARBA00022475"/>
    </source>
</evidence>
<feature type="transmembrane region" description="Helical" evidence="6">
    <location>
        <begin position="94"/>
        <end position="120"/>
    </location>
</feature>
<feature type="transmembrane region" description="Helical" evidence="6">
    <location>
        <begin position="21"/>
        <end position="42"/>
    </location>
</feature>
<feature type="transmembrane region" description="Helical" evidence="6">
    <location>
        <begin position="265"/>
        <end position="284"/>
    </location>
</feature>
<comment type="subcellular location">
    <subcellularLocation>
        <location evidence="1">Cell membrane</location>
        <topology evidence="1">Multi-pass membrane protein</topology>
    </subcellularLocation>
</comment>
<gene>
    <name evidence="8" type="ORF">A4H34_07220</name>
</gene>